<protein>
    <submittedName>
        <fullName evidence="6">V-type ATP synthase subunit C</fullName>
    </submittedName>
</protein>
<dbReference type="EMBL" id="MT631662">
    <property type="protein sequence ID" value="QNO56605.1"/>
    <property type="molecule type" value="Genomic_DNA"/>
</dbReference>
<reference evidence="6" key="1">
    <citation type="submission" date="2020-06" db="EMBL/GenBank/DDBJ databases">
        <title>Unique genomic features of the anaerobic methanotrophic archaea.</title>
        <authorList>
            <person name="Chadwick G.L."/>
            <person name="Skennerton C.T."/>
            <person name="Laso-Perez R."/>
            <person name="Leu A.O."/>
            <person name="Speth D.R."/>
            <person name="Yu H."/>
            <person name="Morgan-Lang C."/>
            <person name="Hatzenpichler R."/>
            <person name="Goudeau D."/>
            <person name="Malmstrom R."/>
            <person name="Brazelton W.J."/>
            <person name="Woyke T."/>
            <person name="Hallam S.J."/>
            <person name="Tyson G.W."/>
            <person name="Wegener G."/>
            <person name="Boetius A."/>
            <person name="Orphan V."/>
        </authorList>
    </citation>
    <scope>NUCLEOTIDE SEQUENCE</scope>
</reference>
<dbReference type="EMBL" id="MT631562">
    <property type="protein sequence ID" value="QNO54123.1"/>
    <property type="molecule type" value="Genomic_DNA"/>
</dbReference>
<dbReference type="InterPro" id="IPR002843">
    <property type="entry name" value="ATPase_V0-cplx_csu/dsu"/>
</dbReference>
<name>A0A7G9Z8Q6_9EURY</name>
<comment type="similarity">
    <text evidence="1">Belongs to the V-ATPase V0D/AC39 subunit family.</text>
</comment>
<dbReference type="GO" id="GO:0046961">
    <property type="term" value="F:proton-transporting ATPase activity, rotational mechanism"/>
    <property type="evidence" value="ECO:0007669"/>
    <property type="project" value="InterPro"/>
</dbReference>
<dbReference type="InterPro" id="IPR035067">
    <property type="entry name" value="V-type_ATPase_csu/dsu"/>
</dbReference>
<keyword evidence="2" id="KW-0813">Transport</keyword>
<dbReference type="InterPro" id="IPR050873">
    <property type="entry name" value="V-ATPase_V0D/AC39_subunit"/>
</dbReference>
<evidence type="ECO:0000256" key="1">
    <source>
        <dbReference type="ARBA" id="ARBA00006709"/>
    </source>
</evidence>
<dbReference type="EMBL" id="MT631663">
    <property type="protein sequence ID" value="QNO56640.1"/>
    <property type="molecule type" value="Genomic_DNA"/>
</dbReference>
<keyword evidence="3" id="KW-0406">Ion transport</keyword>
<dbReference type="AlphaFoldDB" id="A0A7G9Z8Q6"/>
<dbReference type="Gene3D" id="1.20.1690.10">
    <property type="entry name" value="V-type ATP synthase subunit C domain"/>
    <property type="match status" value="2"/>
</dbReference>
<dbReference type="PANTHER" id="PTHR38682:SF1">
    <property type="entry name" value="V-TYPE ATP SYNTHASE SUBUNIT C"/>
    <property type="match status" value="1"/>
</dbReference>
<sequence length="379" mass="43050">MRLKSKPVFLNDCNRKNKYLYYSRHPNIDSERMSVSGYAYSYARVMSRMSDILSEGQLKDLMAVGTKDDFISSLMDTTYKEKLTKAPSTDLRNTELALKGELIDQYLMVLRSTRGKVNAFFEELFRRFEVKNLKAVIIAKATGVLTEKPLLFPVEDFFGRKMSGLLDADSMKNLIMRLEDPYKRMLEAVLPEYEASKKALILESTLYQELCGAIWARMTGLGAKDSAIVRKIIGTEFDIINITTLLRCKAAGIKEAEMTKYFLPYTYSFDFNADNVKASMSAEDASTVVQLLPPSAYKEALMGVIPEYEEEQSLIPFERALRNLFFYTIKNTLRGAPINIGTIIGFLYLKELEIKNLCTISVCKENDLSAEETMGIVML</sequence>
<evidence type="ECO:0000256" key="2">
    <source>
        <dbReference type="ARBA" id="ARBA00022448"/>
    </source>
</evidence>
<dbReference type="InterPro" id="IPR036079">
    <property type="entry name" value="ATPase_csu/dsu_sf"/>
</dbReference>
<dbReference type="PANTHER" id="PTHR38682">
    <property type="entry name" value="V-TYPE ATP SYNTHASE SUBUNIT C"/>
    <property type="match status" value="1"/>
</dbReference>
<accession>A0A7G9Z8Q6</accession>
<dbReference type="Gene3D" id="1.10.132.50">
    <property type="entry name" value="ATP synthase (C/AC39) subunit, domain 3"/>
    <property type="match status" value="1"/>
</dbReference>
<dbReference type="Pfam" id="PF01992">
    <property type="entry name" value="vATP-synt_AC39"/>
    <property type="match status" value="1"/>
</dbReference>
<proteinExistence type="inferred from homology"/>
<dbReference type="InterPro" id="IPR044911">
    <property type="entry name" value="V-type_ATPase_csu/dsu_dom_3"/>
</dbReference>
<evidence type="ECO:0000313" key="6">
    <source>
        <dbReference type="EMBL" id="QNO56640.1"/>
    </source>
</evidence>
<evidence type="ECO:0000256" key="3">
    <source>
        <dbReference type="ARBA" id="ARBA00023065"/>
    </source>
</evidence>
<dbReference type="SUPFAM" id="SSF103486">
    <property type="entry name" value="V-type ATP synthase subunit C"/>
    <property type="match status" value="1"/>
</dbReference>
<evidence type="ECO:0000313" key="4">
    <source>
        <dbReference type="EMBL" id="QNO54123.1"/>
    </source>
</evidence>
<gene>
    <name evidence="6" type="primary">atpC</name>
    <name evidence="5" type="ORF">GDLDPPJJ_00032</name>
    <name evidence="6" type="ORF">HANIDNDE_00026</name>
    <name evidence="4" type="ORF">PCFKKONE_00027</name>
</gene>
<evidence type="ECO:0000313" key="5">
    <source>
        <dbReference type="EMBL" id="QNO56605.1"/>
    </source>
</evidence>
<organism evidence="6">
    <name type="scientific">Candidatus Methanophaga sp. ANME-1 ERB7</name>
    <dbReference type="NCBI Taxonomy" id="2759913"/>
    <lineage>
        <taxon>Archaea</taxon>
        <taxon>Methanobacteriati</taxon>
        <taxon>Methanobacteriota</taxon>
        <taxon>Stenosarchaea group</taxon>
        <taxon>Methanomicrobia</taxon>
        <taxon>Candidatus Methanophagales</taxon>
        <taxon>Candidatus Methanophagaceae</taxon>
        <taxon>Candidatus Methanophaga</taxon>
    </lineage>
</organism>